<keyword evidence="2" id="KW-1185">Reference proteome</keyword>
<organism evidence="1 2">
    <name type="scientific">Luteococcus peritonei</name>
    <dbReference type="NCBI Taxonomy" id="88874"/>
    <lineage>
        <taxon>Bacteria</taxon>
        <taxon>Bacillati</taxon>
        <taxon>Actinomycetota</taxon>
        <taxon>Actinomycetes</taxon>
        <taxon>Propionibacteriales</taxon>
        <taxon>Propionibacteriaceae</taxon>
        <taxon>Luteococcus</taxon>
    </lineage>
</organism>
<dbReference type="EMBL" id="JBHUFZ010000018">
    <property type="protein sequence ID" value="MFD1890304.1"/>
    <property type="molecule type" value="Genomic_DNA"/>
</dbReference>
<sequence>MFDISTDGHRLLQMNASVLYTIAQSDPRLNEPFDINDADDRCNLVGYTHHRPDSRSSALDLILGLEIGVLHWGQIEDWEALYADCPDWGSVLDTASSLRWSEYIHTVLADREMDAQWTEWTYEHLEEYSHAMTDWLRERGISA</sequence>
<dbReference type="RefSeq" id="WP_343873320.1">
    <property type="nucleotide sequence ID" value="NZ_BAAAIX010000015.1"/>
</dbReference>
<gene>
    <name evidence="1" type="ORF">ACFSCS_08935</name>
</gene>
<evidence type="ECO:0000313" key="1">
    <source>
        <dbReference type="EMBL" id="MFD1890304.1"/>
    </source>
</evidence>
<evidence type="ECO:0000313" key="2">
    <source>
        <dbReference type="Proteomes" id="UP001597326"/>
    </source>
</evidence>
<accession>A0ABW4RW77</accession>
<comment type="caution">
    <text evidence="1">The sequence shown here is derived from an EMBL/GenBank/DDBJ whole genome shotgun (WGS) entry which is preliminary data.</text>
</comment>
<dbReference type="Proteomes" id="UP001597326">
    <property type="component" value="Unassembled WGS sequence"/>
</dbReference>
<name>A0ABW4RW77_9ACTN</name>
<reference evidence="2" key="1">
    <citation type="journal article" date="2019" name="Int. J. Syst. Evol. Microbiol.">
        <title>The Global Catalogue of Microorganisms (GCM) 10K type strain sequencing project: providing services to taxonomists for standard genome sequencing and annotation.</title>
        <authorList>
            <consortium name="The Broad Institute Genomics Platform"/>
            <consortium name="The Broad Institute Genome Sequencing Center for Infectious Disease"/>
            <person name="Wu L."/>
            <person name="Ma J."/>
        </authorList>
    </citation>
    <scope>NUCLEOTIDE SEQUENCE [LARGE SCALE GENOMIC DNA]</scope>
    <source>
        <strain evidence="2">CAIM 431</strain>
    </source>
</reference>
<proteinExistence type="predicted"/>
<protein>
    <submittedName>
        <fullName evidence="1">Uncharacterized protein</fullName>
    </submittedName>
</protein>